<protein>
    <submittedName>
        <fullName evidence="2">Uncharacterized protein</fullName>
    </submittedName>
</protein>
<reference evidence="2 3" key="1">
    <citation type="submission" date="2019-09" db="EMBL/GenBank/DDBJ databases">
        <title>Draft genome of the ectomycorrhizal ascomycete Sphaerosporella brunnea.</title>
        <authorList>
            <consortium name="DOE Joint Genome Institute"/>
            <person name="Benucci G.M."/>
            <person name="Marozzi G."/>
            <person name="Antonielli L."/>
            <person name="Sanchez S."/>
            <person name="Marco P."/>
            <person name="Wang X."/>
            <person name="Falini L.B."/>
            <person name="Barry K."/>
            <person name="Haridas S."/>
            <person name="Lipzen A."/>
            <person name="Labutti K."/>
            <person name="Grigoriev I.V."/>
            <person name="Murat C."/>
            <person name="Martin F."/>
            <person name="Albertini E."/>
            <person name="Donnini D."/>
            <person name="Bonito G."/>
        </authorList>
    </citation>
    <scope>NUCLEOTIDE SEQUENCE [LARGE SCALE GENOMIC DNA]</scope>
    <source>
        <strain evidence="2 3">Sb_GMNB300</strain>
    </source>
</reference>
<sequence>MCSAVQANFSKRDFFLLVVAAEAAGITCRISKRLSTAPTASRFFPACMHAIMKQWFLFLLLCLCLPPPFVSWAIYAFVGKSAHGLQD</sequence>
<gene>
    <name evidence="2" type="ORF">FN846DRAFT_948190</name>
</gene>
<dbReference type="InParanoid" id="A0A5J5EXJ0"/>
<keyword evidence="3" id="KW-1185">Reference proteome</keyword>
<organism evidence="2 3">
    <name type="scientific">Sphaerosporella brunnea</name>
    <dbReference type="NCBI Taxonomy" id="1250544"/>
    <lineage>
        <taxon>Eukaryota</taxon>
        <taxon>Fungi</taxon>
        <taxon>Dikarya</taxon>
        <taxon>Ascomycota</taxon>
        <taxon>Pezizomycotina</taxon>
        <taxon>Pezizomycetes</taxon>
        <taxon>Pezizales</taxon>
        <taxon>Pyronemataceae</taxon>
        <taxon>Sphaerosporella</taxon>
    </lineage>
</organism>
<keyword evidence="1" id="KW-0472">Membrane</keyword>
<feature type="transmembrane region" description="Helical" evidence="1">
    <location>
        <begin position="55"/>
        <end position="78"/>
    </location>
</feature>
<dbReference type="Proteomes" id="UP000326924">
    <property type="component" value="Unassembled WGS sequence"/>
</dbReference>
<evidence type="ECO:0000313" key="3">
    <source>
        <dbReference type="Proteomes" id="UP000326924"/>
    </source>
</evidence>
<proteinExistence type="predicted"/>
<dbReference type="EMBL" id="VXIS01000087">
    <property type="protein sequence ID" value="KAA8906638.1"/>
    <property type="molecule type" value="Genomic_DNA"/>
</dbReference>
<keyword evidence="1" id="KW-0812">Transmembrane</keyword>
<keyword evidence="1" id="KW-1133">Transmembrane helix</keyword>
<evidence type="ECO:0000313" key="2">
    <source>
        <dbReference type="EMBL" id="KAA8906638.1"/>
    </source>
</evidence>
<accession>A0A5J5EXJ0</accession>
<dbReference type="AlphaFoldDB" id="A0A5J5EXJ0"/>
<name>A0A5J5EXJ0_9PEZI</name>
<evidence type="ECO:0000256" key="1">
    <source>
        <dbReference type="SAM" id="Phobius"/>
    </source>
</evidence>
<comment type="caution">
    <text evidence="2">The sequence shown here is derived from an EMBL/GenBank/DDBJ whole genome shotgun (WGS) entry which is preliminary data.</text>
</comment>